<dbReference type="NCBIfam" id="TIGR00368">
    <property type="entry name" value="YifB family Mg chelatase-like AAA ATPase"/>
    <property type="match status" value="1"/>
</dbReference>
<evidence type="ECO:0000313" key="3">
    <source>
        <dbReference type="EMBL" id="MFC6331183.1"/>
    </source>
</evidence>
<dbReference type="InterPro" id="IPR027417">
    <property type="entry name" value="P-loop_NTPase"/>
</dbReference>
<name>A0ABW1UYF7_9BACL</name>
<dbReference type="EMBL" id="JBHSTE010000001">
    <property type="protein sequence ID" value="MFC6331183.1"/>
    <property type="molecule type" value="Genomic_DNA"/>
</dbReference>
<organism evidence="3 4">
    <name type="scientific">Paenibacillus septentrionalis</name>
    <dbReference type="NCBI Taxonomy" id="429342"/>
    <lineage>
        <taxon>Bacteria</taxon>
        <taxon>Bacillati</taxon>
        <taxon>Bacillota</taxon>
        <taxon>Bacilli</taxon>
        <taxon>Bacillales</taxon>
        <taxon>Paenibacillaceae</taxon>
        <taxon>Paenibacillus</taxon>
    </lineage>
</organism>
<evidence type="ECO:0000313" key="4">
    <source>
        <dbReference type="Proteomes" id="UP001596233"/>
    </source>
</evidence>
<dbReference type="InterPro" id="IPR014721">
    <property type="entry name" value="Ribsml_uS5_D2-typ_fold_subgr"/>
</dbReference>
<dbReference type="Pfam" id="PF01078">
    <property type="entry name" value="Mg_chelatase"/>
    <property type="match status" value="1"/>
</dbReference>
<keyword evidence="4" id="KW-1185">Reference proteome</keyword>
<dbReference type="SMART" id="SM00382">
    <property type="entry name" value="AAA"/>
    <property type="match status" value="1"/>
</dbReference>
<dbReference type="InterPro" id="IPR020568">
    <property type="entry name" value="Ribosomal_Su5_D2-typ_SF"/>
</dbReference>
<dbReference type="InterPro" id="IPR003593">
    <property type="entry name" value="AAA+_ATPase"/>
</dbReference>
<dbReference type="InterPro" id="IPR004482">
    <property type="entry name" value="Mg_chelat-rel"/>
</dbReference>
<dbReference type="Gene3D" id="3.30.230.10">
    <property type="match status" value="1"/>
</dbReference>
<dbReference type="Pfam" id="PF13335">
    <property type="entry name" value="Mg_chelatase_C"/>
    <property type="match status" value="1"/>
</dbReference>
<evidence type="ECO:0000259" key="2">
    <source>
        <dbReference type="SMART" id="SM00382"/>
    </source>
</evidence>
<dbReference type="InterPro" id="IPR045006">
    <property type="entry name" value="CHLI-like"/>
</dbReference>
<reference evidence="4" key="1">
    <citation type="journal article" date="2019" name="Int. J. Syst. Evol. Microbiol.">
        <title>The Global Catalogue of Microorganisms (GCM) 10K type strain sequencing project: providing services to taxonomists for standard genome sequencing and annotation.</title>
        <authorList>
            <consortium name="The Broad Institute Genomics Platform"/>
            <consortium name="The Broad Institute Genome Sequencing Center for Infectious Disease"/>
            <person name="Wu L."/>
            <person name="Ma J."/>
        </authorList>
    </citation>
    <scope>NUCLEOTIDE SEQUENCE [LARGE SCALE GENOMIC DNA]</scope>
    <source>
        <strain evidence="4">PCU 280</strain>
    </source>
</reference>
<sequence>MYTTIHSAIVVGVDGVGIAVEVDIAHGIPQTAIVGLPDSAVRESVERVRSAIRNSGFQFPLERVTINLAPAALRKEGTTLDLAIAVGLLQASNQLTLDLKQTLLIGELSLDGTVRPIQGALALLQHAKQSGYHQIILPAKNEQEAHLLSDLHIYPISHLRDLKELAYQPTNGSSRTNTNLISYTTELDLADIVGQQEAKRALLVAAAGRHNIIVSGPPGVGKTMLMRRLPTILPKLSEQEALEVMKIHSVAGKLTLQDRSIKRHPPFRAPHHSISTAGLIGGGTIPKPGEVTLSHHGVLFLDELPEFSRQVLELLRQPLEEHSVTISRARHHITFPASFMLAASCNPCPCGYHGFATEQISCTCTHQMIQRYRSKLSGPLLDRIDIQLDMARPATLAANQQDQAYSSAKLREKVMHAVGIQQARYKGQHFSFNSDLPSSALKKYAALPKEGAQLLEHAFNKLGLSMRGYNRIVKIARTIADLEQSSNIDVAHVAEAVQYRKLDLF</sequence>
<dbReference type="PRINTS" id="PR00830">
    <property type="entry name" value="ENDOLAPTASE"/>
</dbReference>
<dbReference type="InterPro" id="IPR025158">
    <property type="entry name" value="Mg_chelat-rel_C"/>
</dbReference>
<dbReference type="SUPFAM" id="SSF52540">
    <property type="entry name" value="P-loop containing nucleoside triphosphate hydrolases"/>
    <property type="match status" value="1"/>
</dbReference>
<dbReference type="PANTHER" id="PTHR32039">
    <property type="entry name" value="MAGNESIUM-CHELATASE SUBUNIT CHLI"/>
    <property type="match status" value="1"/>
</dbReference>
<dbReference type="RefSeq" id="WP_379230150.1">
    <property type="nucleotide sequence ID" value="NZ_JBHSTE010000001.1"/>
</dbReference>
<comment type="caution">
    <text evidence="3">The sequence shown here is derived from an EMBL/GenBank/DDBJ whole genome shotgun (WGS) entry which is preliminary data.</text>
</comment>
<proteinExistence type="inferred from homology"/>
<comment type="similarity">
    <text evidence="1">Belongs to the Mg-chelatase subunits D/I family. ComM subfamily.</text>
</comment>
<dbReference type="Pfam" id="PF13541">
    <property type="entry name" value="ChlI"/>
    <property type="match status" value="1"/>
</dbReference>
<dbReference type="Gene3D" id="3.40.50.300">
    <property type="entry name" value="P-loop containing nucleotide triphosphate hydrolases"/>
    <property type="match status" value="1"/>
</dbReference>
<accession>A0ABW1UYF7</accession>
<dbReference type="SUPFAM" id="SSF54211">
    <property type="entry name" value="Ribosomal protein S5 domain 2-like"/>
    <property type="match status" value="1"/>
</dbReference>
<dbReference type="Proteomes" id="UP001596233">
    <property type="component" value="Unassembled WGS sequence"/>
</dbReference>
<dbReference type="CDD" id="cd00009">
    <property type="entry name" value="AAA"/>
    <property type="match status" value="1"/>
</dbReference>
<dbReference type="InterPro" id="IPR000523">
    <property type="entry name" value="Mg_chelatse_chII-like_cat_dom"/>
</dbReference>
<feature type="domain" description="AAA+ ATPase" evidence="2">
    <location>
        <begin position="208"/>
        <end position="394"/>
    </location>
</feature>
<protein>
    <submittedName>
        <fullName evidence="3">YifB family Mg chelatase-like AAA ATPase</fullName>
    </submittedName>
</protein>
<gene>
    <name evidence="3" type="ORF">ACFP56_00995</name>
</gene>
<dbReference type="PANTHER" id="PTHR32039:SF7">
    <property type="entry name" value="COMPETENCE PROTEIN COMM"/>
    <property type="match status" value="1"/>
</dbReference>
<evidence type="ECO:0000256" key="1">
    <source>
        <dbReference type="ARBA" id="ARBA00006354"/>
    </source>
</evidence>